<evidence type="ECO:0000313" key="17">
    <source>
        <dbReference type="EMBL" id="CAH1257091.1"/>
    </source>
</evidence>
<evidence type="ECO:0000259" key="16">
    <source>
        <dbReference type="PROSITE" id="PS51864"/>
    </source>
</evidence>
<keyword evidence="18" id="KW-1185">Reference proteome</keyword>
<dbReference type="Pfam" id="PF01400">
    <property type="entry name" value="Astacin"/>
    <property type="match status" value="1"/>
</dbReference>
<dbReference type="EC" id="3.4.24.-" evidence="13"/>
<evidence type="ECO:0000313" key="18">
    <source>
        <dbReference type="Proteomes" id="UP000838412"/>
    </source>
</evidence>
<keyword evidence="5 12" id="KW-0378">Hydrolase</keyword>
<dbReference type="PROSITE" id="PS50060">
    <property type="entry name" value="MAM_2"/>
    <property type="match status" value="1"/>
</dbReference>
<dbReference type="SUPFAM" id="SSF49899">
    <property type="entry name" value="Concanavalin A-like lectins/glucanases"/>
    <property type="match status" value="1"/>
</dbReference>
<evidence type="ECO:0000256" key="2">
    <source>
        <dbReference type="ARBA" id="ARBA00022723"/>
    </source>
</evidence>
<dbReference type="Gene3D" id="2.60.120.200">
    <property type="match status" value="1"/>
</dbReference>
<feature type="active site" evidence="12">
    <location>
        <position position="196"/>
    </location>
</feature>
<dbReference type="AlphaFoldDB" id="A0A8J9ZN37"/>
<proteinExistence type="predicted"/>
<feature type="binding site" evidence="12">
    <location>
        <position position="205"/>
    </location>
    <ligand>
        <name>Zn(2+)</name>
        <dbReference type="ChEBI" id="CHEBI:29105"/>
        <note>catalytic</note>
    </ligand>
</feature>
<dbReference type="InterPro" id="IPR035914">
    <property type="entry name" value="Sperma_CUB_dom_sf"/>
</dbReference>
<keyword evidence="7 12" id="KW-0482">Metalloprotease</keyword>
<sequence length="628" mass="70045">MLSCRRPRFDERTRHEPSRAEYEMNCSLFALSLLFAACLAGPVPINKAEEDAILLLEKKLPKEKHMRTRVQAEKDIMDQILEANNDLNMFEGDIPGVSMSMARNAIRDVTKVWASRDIPYVIKTDDFSGTEMALIDEAMEEYHLQTCIRFVPRTNQPDYIHIKKLTGCWSGVGVSGGEQEVSFGMGCIHKGIMMHELMHAVGFWHEQSRSDRDEWVVIQWENIQDGKAHNFNKYSQTEVDTLGAPYDYGSVMHYSASSFSKSGLPTIVARTPTDEVMGQRNGFSTTDVQKINQLYSCNMPVGWSDWSAWSPCDDTCTKTRRRFCSDPAGCSGHDTETLACPWPCLAGVHPDCGNSFLGGPSGEIKSPMHPQNYHDFLNCKWLINATGADPITISFKEFSVEAGGANCAYDALKVYDGADESAPLLGTFCGEDNPPEFTSSGNRMFITFSSDSSYNQRGFIIEYSSVPMLADCDFDTDMCSFFQDGSDNFDWTRIQGSTPSGQTGPNADHTTGLGHYLFIEASSPQDVGHNAILRSPIYPPSSVGYCLDFYYHMYGTNVGDLNVYLFTGVRQGDADWSMTGNQGNQWLRARISIKPTSNFQIMIEAIRGGDWRGDIAIDDIKLLSHPCQ</sequence>
<reference evidence="17" key="1">
    <citation type="submission" date="2022-01" db="EMBL/GenBank/DDBJ databases">
        <authorList>
            <person name="Braso-Vives M."/>
        </authorList>
    </citation>
    <scope>NUCLEOTIDE SEQUENCE</scope>
</reference>
<dbReference type="Proteomes" id="UP000838412">
    <property type="component" value="Chromosome 3"/>
</dbReference>
<dbReference type="PANTHER" id="PTHR10127:SF883">
    <property type="entry name" value="ZINC METALLOPROTEINASE NAS-8"/>
    <property type="match status" value="1"/>
</dbReference>
<dbReference type="SMART" id="SM00137">
    <property type="entry name" value="MAM"/>
    <property type="match status" value="1"/>
</dbReference>
<evidence type="ECO:0000256" key="13">
    <source>
        <dbReference type="RuleBase" id="RU361183"/>
    </source>
</evidence>
<evidence type="ECO:0000256" key="11">
    <source>
        <dbReference type="PROSITE-ProRule" id="PRU00059"/>
    </source>
</evidence>
<feature type="binding site" evidence="12">
    <location>
        <position position="199"/>
    </location>
    <ligand>
        <name>Zn(2+)</name>
        <dbReference type="ChEBI" id="CHEBI:29105"/>
        <note>catalytic</note>
    </ligand>
</feature>
<dbReference type="Gene3D" id="2.20.100.10">
    <property type="entry name" value="Thrombospondin type-1 (TSP1) repeat"/>
    <property type="match status" value="1"/>
</dbReference>
<keyword evidence="4" id="KW-0677">Repeat</keyword>
<evidence type="ECO:0000256" key="7">
    <source>
        <dbReference type="ARBA" id="ARBA00023049"/>
    </source>
</evidence>
<dbReference type="InterPro" id="IPR000884">
    <property type="entry name" value="TSP1_rpt"/>
</dbReference>
<dbReference type="CDD" id="cd06263">
    <property type="entry name" value="MAM"/>
    <property type="match status" value="1"/>
</dbReference>
<organism evidence="17 18">
    <name type="scientific">Branchiostoma lanceolatum</name>
    <name type="common">Common lancelet</name>
    <name type="synonym">Amphioxus lanceolatum</name>
    <dbReference type="NCBI Taxonomy" id="7740"/>
    <lineage>
        <taxon>Eukaryota</taxon>
        <taxon>Metazoa</taxon>
        <taxon>Chordata</taxon>
        <taxon>Cephalochordata</taxon>
        <taxon>Leptocardii</taxon>
        <taxon>Amphioxiformes</taxon>
        <taxon>Branchiostomatidae</taxon>
        <taxon>Branchiostoma</taxon>
    </lineage>
</organism>
<feature type="domain" description="Peptidase M12A" evidence="16">
    <location>
        <begin position="104"/>
        <end position="298"/>
    </location>
</feature>
<dbReference type="SUPFAM" id="SSF49854">
    <property type="entry name" value="Spermadhesin, CUB domain"/>
    <property type="match status" value="1"/>
</dbReference>
<dbReference type="PANTHER" id="PTHR10127">
    <property type="entry name" value="DISCOIDIN, CUB, EGF, LAMININ , AND ZINC METALLOPROTEASE DOMAIN CONTAINING"/>
    <property type="match status" value="1"/>
</dbReference>
<gene>
    <name evidence="17" type="primary">TLL1</name>
    <name evidence="17" type="ORF">BLAG_LOCUS15128</name>
</gene>
<dbReference type="SMART" id="SM00042">
    <property type="entry name" value="CUB"/>
    <property type="match status" value="1"/>
</dbReference>
<dbReference type="InterPro" id="IPR034035">
    <property type="entry name" value="Astacin-like_dom"/>
</dbReference>
<feature type="domain" description="CUB" evidence="14">
    <location>
        <begin position="352"/>
        <end position="466"/>
    </location>
</feature>
<name>A0A8J9ZN37_BRALA</name>
<dbReference type="SUPFAM" id="SSF55486">
    <property type="entry name" value="Metalloproteases ('zincins'), catalytic domain"/>
    <property type="match status" value="1"/>
</dbReference>
<dbReference type="SMART" id="SM00209">
    <property type="entry name" value="TSP1"/>
    <property type="match status" value="1"/>
</dbReference>
<evidence type="ECO:0000259" key="14">
    <source>
        <dbReference type="PROSITE" id="PS01180"/>
    </source>
</evidence>
<accession>A0A8J9ZN37</accession>
<evidence type="ECO:0000256" key="5">
    <source>
        <dbReference type="ARBA" id="ARBA00022801"/>
    </source>
</evidence>
<dbReference type="SMART" id="SM00235">
    <property type="entry name" value="ZnMc"/>
    <property type="match status" value="1"/>
</dbReference>
<dbReference type="FunFam" id="3.40.390.10:FF:000015">
    <property type="entry name" value="Meprin A subunit"/>
    <property type="match status" value="1"/>
</dbReference>
<keyword evidence="3" id="KW-0732">Signal</keyword>
<dbReference type="InterPro" id="IPR024079">
    <property type="entry name" value="MetalloPept_cat_dom_sf"/>
</dbReference>
<dbReference type="PRINTS" id="PR00020">
    <property type="entry name" value="MAMDOMAIN"/>
</dbReference>
<dbReference type="GO" id="GO:0004222">
    <property type="term" value="F:metalloendopeptidase activity"/>
    <property type="evidence" value="ECO:0007669"/>
    <property type="project" value="UniProtKB-UniRule"/>
</dbReference>
<feature type="binding site" evidence="12">
    <location>
        <position position="195"/>
    </location>
    <ligand>
        <name>Zn(2+)</name>
        <dbReference type="ChEBI" id="CHEBI:29105"/>
        <note>catalytic</note>
    </ligand>
</feature>
<keyword evidence="9 11" id="KW-1015">Disulfide bond</keyword>
<dbReference type="Gene3D" id="2.60.120.290">
    <property type="entry name" value="Spermadhesin, CUB domain"/>
    <property type="match status" value="1"/>
</dbReference>
<dbReference type="Gene3D" id="3.40.390.10">
    <property type="entry name" value="Collagenase (Catalytic Domain)"/>
    <property type="match status" value="1"/>
</dbReference>
<dbReference type="GO" id="GO:0006508">
    <property type="term" value="P:proteolysis"/>
    <property type="evidence" value="ECO:0007669"/>
    <property type="project" value="UniProtKB-KW"/>
</dbReference>
<feature type="domain" description="MAM" evidence="15">
    <location>
        <begin position="470"/>
        <end position="628"/>
    </location>
</feature>
<dbReference type="FunFam" id="2.60.120.290:FF:000013">
    <property type="entry name" value="Membrane frizzled-related protein"/>
    <property type="match status" value="1"/>
</dbReference>
<evidence type="ECO:0000256" key="9">
    <source>
        <dbReference type="ARBA" id="ARBA00023157"/>
    </source>
</evidence>
<keyword evidence="10" id="KW-0325">Glycoprotein</keyword>
<evidence type="ECO:0000256" key="4">
    <source>
        <dbReference type="ARBA" id="ARBA00022737"/>
    </source>
</evidence>
<dbReference type="CDD" id="cd00041">
    <property type="entry name" value="CUB"/>
    <property type="match status" value="1"/>
</dbReference>
<evidence type="ECO:0000256" key="8">
    <source>
        <dbReference type="ARBA" id="ARBA00023145"/>
    </source>
</evidence>
<dbReference type="InterPro" id="IPR036383">
    <property type="entry name" value="TSP1_rpt_sf"/>
</dbReference>
<dbReference type="PRINTS" id="PR00480">
    <property type="entry name" value="ASTACIN"/>
</dbReference>
<dbReference type="Pfam" id="PF00431">
    <property type="entry name" value="CUB"/>
    <property type="match status" value="1"/>
</dbReference>
<dbReference type="OrthoDB" id="291007at2759"/>
<evidence type="ECO:0000256" key="6">
    <source>
        <dbReference type="ARBA" id="ARBA00022833"/>
    </source>
</evidence>
<evidence type="ECO:0000256" key="1">
    <source>
        <dbReference type="ARBA" id="ARBA00022670"/>
    </source>
</evidence>
<dbReference type="FunFam" id="2.60.120.200:FF:000182">
    <property type="entry name" value="MAM and LDL-receptor class A domain-containing protein 1"/>
    <property type="match status" value="1"/>
</dbReference>
<dbReference type="SUPFAM" id="SSF82895">
    <property type="entry name" value="TSP-1 type 1 repeat"/>
    <property type="match status" value="1"/>
</dbReference>
<evidence type="ECO:0000256" key="3">
    <source>
        <dbReference type="ARBA" id="ARBA00022729"/>
    </source>
</evidence>
<keyword evidence="1 12" id="KW-0645">Protease</keyword>
<evidence type="ECO:0000256" key="12">
    <source>
        <dbReference type="PROSITE-ProRule" id="PRU01211"/>
    </source>
</evidence>
<dbReference type="CDD" id="cd04280">
    <property type="entry name" value="ZnMc_astacin_like"/>
    <property type="match status" value="1"/>
</dbReference>
<dbReference type="PROSITE" id="PS50092">
    <property type="entry name" value="TSP1"/>
    <property type="match status" value="1"/>
</dbReference>
<keyword evidence="8" id="KW-0865">Zymogen</keyword>
<feature type="disulfide bond" evidence="11">
    <location>
        <begin position="352"/>
        <end position="379"/>
    </location>
</feature>
<dbReference type="EMBL" id="OV696688">
    <property type="protein sequence ID" value="CAH1257091.1"/>
    <property type="molecule type" value="Genomic_DNA"/>
</dbReference>
<keyword evidence="6 12" id="KW-0862">Zinc</keyword>
<dbReference type="InterPro" id="IPR000998">
    <property type="entry name" value="MAM_dom"/>
</dbReference>
<comment type="cofactor">
    <cofactor evidence="12 13">
        <name>Zn(2+)</name>
        <dbReference type="ChEBI" id="CHEBI:29105"/>
    </cofactor>
    <text evidence="12 13">Binds 1 zinc ion per subunit.</text>
</comment>
<comment type="caution">
    <text evidence="11">Lacks conserved residue(s) required for the propagation of feature annotation.</text>
</comment>
<dbReference type="InterPro" id="IPR013320">
    <property type="entry name" value="ConA-like_dom_sf"/>
</dbReference>
<dbReference type="PROSITE" id="PS01180">
    <property type="entry name" value="CUB"/>
    <property type="match status" value="1"/>
</dbReference>
<keyword evidence="2 12" id="KW-0479">Metal-binding</keyword>
<dbReference type="GO" id="GO:0016020">
    <property type="term" value="C:membrane"/>
    <property type="evidence" value="ECO:0007669"/>
    <property type="project" value="InterPro"/>
</dbReference>
<dbReference type="GO" id="GO:0008270">
    <property type="term" value="F:zinc ion binding"/>
    <property type="evidence" value="ECO:0007669"/>
    <property type="project" value="UniProtKB-UniRule"/>
</dbReference>
<dbReference type="InterPro" id="IPR006026">
    <property type="entry name" value="Peptidase_Metallo"/>
</dbReference>
<dbReference type="InterPro" id="IPR001506">
    <property type="entry name" value="Peptidase_M12A"/>
</dbReference>
<evidence type="ECO:0000259" key="15">
    <source>
        <dbReference type="PROSITE" id="PS50060"/>
    </source>
</evidence>
<dbReference type="Pfam" id="PF00629">
    <property type="entry name" value="MAM"/>
    <property type="match status" value="1"/>
</dbReference>
<dbReference type="PROSITE" id="PS51864">
    <property type="entry name" value="ASTACIN"/>
    <property type="match status" value="1"/>
</dbReference>
<evidence type="ECO:0000256" key="10">
    <source>
        <dbReference type="ARBA" id="ARBA00023180"/>
    </source>
</evidence>
<protein>
    <recommendedName>
        <fullName evidence="13">Metalloendopeptidase</fullName>
        <ecNumber evidence="13">3.4.24.-</ecNumber>
    </recommendedName>
</protein>
<dbReference type="InterPro" id="IPR000859">
    <property type="entry name" value="CUB_dom"/>
</dbReference>